<dbReference type="RefSeq" id="WP_213533687.1">
    <property type="nucleotide sequence ID" value="NZ_BOVQ01000002.1"/>
</dbReference>
<gene>
    <name evidence="1" type="ORF">ACFO26_03435</name>
</gene>
<dbReference type="PANTHER" id="PTHR37804:SF1">
    <property type="entry name" value="CDAA REGULATORY PROTEIN CDAR"/>
    <property type="match status" value="1"/>
</dbReference>
<dbReference type="Proteomes" id="UP001595987">
    <property type="component" value="Unassembled WGS sequence"/>
</dbReference>
<comment type="caution">
    <text evidence="1">The sequence shown here is derived from an EMBL/GenBank/DDBJ whole genome shotgun (WGS) entry which is preliminary data.</text>
</comment>
<keyword evidence="2" id="KW-1185">Reference proteome</keyword>
<dbReference type="Gene3D" id="2.170.120.30">
    <property type="match status" value="1"/>
</dbReference>
<dbReference type="PANTHER" id="PTHR37804">
    <property type="entry name" value="CDAA REGULATORY PROTEIN CDAR"/>
    <property type="match status" value="1"/>
</dbReference>
<name>A0ABV9JEN1_9LACT</name>
<reference evidence="2" key="1">
    <citation type="journal article" date="2019" name="Int. J. Syst. Evol. Microbiol.">
        <title>The Global Catalogue of Microorganisms (GCM) 10K type strain sequencing project: providing services to taxonomists for standard genome sequencing and annotation.</title>
        <authorList>
            <consortium name="The Broad Institute Genomics Platform"/>
            <consortium name="The Broad Institute Genome Sequencing Center for Infectious Disease"/>
            <person name="Wu L."/>
            <person name="Ma J."/>
        </authorList>
    </citation>
    <scope>NUCLEOTIDE SEQUENCE [LARGE SCALE GENOMIC DNA]</scope>
    <source>
        <strain evidence="2">CCUG 63287</strain>
    </source>
</reference>
<protein>
    <submittedName>
        <fullName evidence="1">YbbR-like domain-containing protein</fullName>
    </submittedName>
</protein>
<dbReference type="InterPro" id="IPR053154">
    <property type="entry name" value="c-di-AMP_regulator"/>
</dbReference>
<proteinExistence type="predicted"/>
<evidence type="ECO:0000313" key="2">
    <source>
        <dbReference type="Proteomes" id="UP001595987"/>
    </source>
</evidence>
<dbReference type="Gene3D" id="2.170.120.40">
    <property type="entry name" value="YbbR-like domain"/>
    <property type="match status" value="2"/>
</dbReference>
<organism evidence="1 2">
    <name type="scientific">Lactococcus nasutitermitis</name>
    <dbReference type="NCBI Taxonomy" id="1652957"/>
    <lineage>
        <taxon>Bacteria</taxon>
        <taxon>Bacillati</taxon>
        <taxon>Bacillota</taxon>
        <taxon>Bacilli</taxon>
        <taxon>Lactobacillales</taxon>
        <taxon>Streptococcaceae</taxon>
        <taxon>Lactococcus</taxon>
    </lineage>
</organism>
<dbReference type="InterPro" id="IPR012505">
    <property type="entry name" value="YbbR"/>
</dbReference>
<sequence>MTNKFFTSKLFYILVSVFFAIVLFFNASAISIRNEGLRTSGEVYTTALSNVPIELKYDSNKYFVSGYNSVATVHLSGYNRLQISNEENTATRDFYLSADLTKVAEGTSNVPVRIEQLPNGVDAEISPTTISVTIEKKATENFDVKSEVNPTQLPTGFSVASVSLSESKVKVTAGVNSIKKIKRIVAELPSDVLLTDNYSGTVALRAVDSKGKIQSAQISPANVKLKVSVDKLSKTVPLNVKMTGTMDSSLSDIKTSLSDKNVRIYGEQTALDKIKSIDVPVDITNVTQQKKVEVTLSGDDISIRPHTVEVTLQPVVKKTN</sequence>
<evidence type="ECO:0000313" key="1">
    <source>
        <dbReference type="EMBL" id="MFC4651950.1"/>
    </source>
</evidence>
<dbReference type="Pfam" id="PF07949">
    <property type="entry name" value="YbbR"/>
    <property type="match status" value="3"/>
</dbReference>
<dbReference type="EMBL" id="JBHSGD010000004">
    <property type="protein sequence ID" value="MFC4651950.1"/>
    <property type="molecule type" value="Genomic_DNA"/>
</dbReference>
<accession>A0ABV9JEN1</accession>